<dbReference type="InterPro" id="IPR036396">
    <property type="entry name" value="Cyt_P450_sf"/>
</dbReference>
<dbReference type="Pfam" id="PF00067">
    <property type="entry name" value="p450"/>
    <property type="match status" value="1"/>
</dbReference>
<evidence type="ECO:0000256" key="5">
    <source>
        <dbReference type="PIRSR" id="PIRSR602401-1"/>
    </source>
</evidence>
<dbReference type="Proteomes" id="UP001139887">
    <property type="component" value="Unassembled WGS sequence"/>
</dbReference>
<evidence type="ECO:0000313" key="7">
    <source>
        <dbReference type="Proteomes" id="UP001139887"/>
    </source>
</evidence>
<accession>A0A9W8I832</accession>
<feature type="binding site" description="axial binding residue" evidence="5">
    <location>
        <position position="459"/>
    </location>
    <ligand>
        <name>heme</name>
        <dbReference type="ChEBI" id="CHEBI:30413"/>
    </ligand>
    <ligandPart>
        <name>Fe</name>
        <dbReference type="ChEBI" id="CHEBI:18248"/>
    </ligandPart>
</feature>
<dbReference type="GO" id="GO:0020037">
    <property type="term" value="F:heme binding"/>
    <property type="evidence" value="ECO:0007669"/>
    <property type="project" value="InterPro"/>
</dbReference>
<organism evidence="6 7">
    <name type="scientific">Coemansia brasiliensis</name>
    <dbReference type="NCBI Taxonomy" id="2650707"/>
    <lineage>
        <taxon>Eukaryota</taxon>
        <taxon>Fungi</taxon>
        <taxon>Fungi incertae sedis</taxon>
        <taxon>Zoopagomycota</taxon>
        <taxon>Kickxellomycotina</taxon>
        <taxon>Kickxellomycetes</taxon>
        <taxon>Kickxellales</taxon>
        <taxon>Kickxellaceae</taxon>
        <taxon>Coemansia</taxon>
    </lineage>
</organism>
<reference evidence="6" key="1">
    <citation type="submission" date="2022-07" db="EMBL/GenBank/DDBJ databases">
        <title>Phylogenomic reconstructions and comparative analyses of Kickxellomycotina fungi.</title>
        <authorList>
            <person name="Reynolds N.K."/>
            <person name="Stajich J.E."/>
            <person name="Barry K."/>
            <person name="Grigoriev I.V."/>
            <person name="Crous P."/>
            <person name="Smith M.E."/>
        </authorList>
    </citation>
    <scope>NUCLEOTIDE SEQUENCE</scope>
    <source>
        <strain evidence="6">NRRL 1566</strain>
    </source>
</reference>
<evidence type="ECO:0000313" key="6">
    <source>
        <dbReference type="EMBL" id="KAJ2849789.1"/>
    </source>
</evidence>
<gene>
    <name evidence="6" type="ORF">IWW36_002374</name>
</gene>
<protein>
    <recommendedName>
        <fullName evidence="8">Cytochrome P450</fullName>
    </recommendedName>
</protein>
<comment type="cofactor">
    <cofactor evidence="1 5">
        <name>heme</name>
        <dbReference type="ChEBI" id="CHEBI:30413"/>
    </cofactor>
</comment>
<proteinExistence type="predicted"/>
<keyword evidence="2 5" id="KW-0479">Metal-binding</keyword>
<evidence type="ECO:0000256" key="3">
    <source>
        <dbReference type="ARBA" id="ARBA00023002"/>
    </source>
</evidence>
<dbReference type="InterPro" id="IPR002401">
    <property type="entry name" value="Cyt_P450_E_grp-I"/>
</dbReference>
<evidence type="ECO:0000256" key="2">
    <source>
        <dbReference type="ARBA" id="ARBA00022723"/>
    </source>
</evidence>
<keyword evidence="4 5" id="KW-0408">Iron</keyword>
<name>A0A9W8I832_9FUNG</name>
<dbReference type="GO" id="GO:0005506">
    <property type="term" value="F:iron ion binding"/>
    <property type="evidence" value="ECO:0007669"/>
    <property type="project" value="InterPro"/>
</dbReference>
<dbReference type="InterPro" id="IPR050121">
    <property type="entry name" value="Cytochrome_P450_monoxygenase"/>
</dbReference>
<dbReference type="AlphaFoldDB" id="A0A9W8I832"/>
<dbReference type="PANTHER" id="PTHR24305">
    <property type="entry name" value="CYTOCHROME P450"/>
    <property type="match status" value="1"/>
</dbReference>
<comment type="caution">
    <text evidence="6">The sequence shown here is derived from an EMBL/GenBank/DDBJ whole genome shotgun (WGS) entry which is preliminary data.</text>
</comment>
<dbReference type="PANTHER" id="PTHR24305:SF235">
    <property type="entry name" value="CYTOCHROME P450 MONOOXYGENASE APDB-RELATED"/>
    <property type="match status" value="1"/>
</dbReference>
<dbReference type="SUPFAM" id="SSF48264">
    <property type="entry name" value="Cytochrome P450"/>
    <property type="match status" value="1"/>
</dbReference>
<dbReference type="InterPro" id="IPR001128">
    <property type="entry name" value="Cyt_P450"/>
</dbReference>
<keyword evidence="3" id="KW-0560">Oxidoreductase</keyword>
<dbReference type="GO" id="GO:0044550">
    <property type="term" value="P:secondary metabolite biosynthetic process"/>
    <property type="evidence" value="ECO:0007669"/>
    <property type="project" value="UniProtKB-ARBA"/>
</dbReference>
<sequence>MITRYAGLLITRMPWTYALVTRPSTLCVGIFAYVCWRVIHARWLSPLRNVPGPFYSRISSLPSRARGLFSSTNDDMIRGAQKYGPLYMMEPTKVAVCDPEDCRIMLASYKFAKNKLYSNVGFMDPNIFLTRDEDLNKQRRRQIGPALSPTGLRDMEHTILAAGPQQLLAKWDERLDASGGPPGEQAVKLCYFHDFTLMSFDIIASLGFGQKHRSLTTQDTKVAQWVEKTFTMMILQMVLPVVKLWPFRVVVDMLLGRHVRELFRFGHAAIQQRKVHLQKGLPKPDDVLQKFIDAEDPEEEGIRMTSRQVITETIMMLISGADTSSTALAWTIHLLLLYPQHLRQATEQVRQNFALDHLITYEEARRRVPFLEACILESLRLCPVSTNLPRIVPPGGVVLSGHYIPEGYTVTACTAAANQNPSKWPDPQRFDPGRFAPSNPNVEANRRNLMTMSSGVRICPGRYLVMLEMMVTLANILNRYDLSLPADARYTPDNLTAQGLPEIMPRTNLVAMVPKYPSRDCNVVISKRKNIS</sequence>
<evidence type="ECO:0000256" key="1">
    <source>
        <dbReference type="ARBA" id="ARBA00001971"/>
    </source>
</evidence>
<dbReference type="OrthoDB" id="1470350at2759"/>
<dbReference type="Gene3D" id="1.10.630.10">
    <property type="entry name" value="Cytochrome P450"/>
    <property type="match status" value="1"/>
</dbReference>
<keyword evidence="5" id="KW-0349">Heme</keyword>
<evidence type="ECO:0000256" key="4">
    <source>
        <dbReference type="ARBA" id="ARBA00023004"/>
    </source>
</evidence>
<keyword evidence="7" id="KW-1185">Reference proteome</keyword>
<dbReference type="PRINTS" id="PR00463">
    <property type="entry name" value="EP450I"/>
</dbReference>
<dbReference type="PRINTS" id="PR00385">
    <property type="entry name" value="P450"/>
</dbReference>
<dbReference type="EMBL" id="JANBUW010000058">
    <property type="protein sequence ID" value="KAJ2849789.1"/>
    <property type="molecule type" value="Genomic_DNA"/>
</dbReference>
<dbReference type="GO" id="GO:0016705">
    <property type="term" value="F:oxidoreductase activity, acting on paired donors, with incorporation or reduction of molecular oxygen"/>
    <property type="evidence" value="ECO:0007669"/>
    <property type="project" value="InterPro"/>
</dbReference>
<dbReference type="GO" id="GO:0004497">
    <property type="term" value="F:monooxygenase activity"/>
    <property type="evidence" value="ECO:0007669"/>
    <property type="project" value="InterPro"/>
</dbReference>
<evidence type="ECO:0008006" key="8">
    <source>
        <dbReference type="Google" id="ProtNLM"/>
    </source>
</evidence>